<dbReference type="InterPro" id="IPR011989">
    <property type="entry name" value="ARM-like"/>
</dbReference>
<organism evidence="10 11">
    <name type="scientific">Acrasis kona</name>
    <dbReference type="NCBI Taxonomy" id="1008807"/>
    <lineage>
        <taxon>Eukaryota</taxon>
        <taxon>Discoba</taxon>
        <taxon>Heterolobosea</taxon>
        <taxon>Tetramitia</taxon>
        <taxon>Eutetramitia</taxon>
        <taxon>Acrasidae</taxon>
        <taxon>Acrasis</taxon>
    </lineage>
</organism>
<evidence type="ECO:0000256" key="2">
    <source>
        <dbReference type="ARBA" id="ARBA00010559"/>
    </source>
</evidence>
<dbReference type="EMBL" id="JAOPGA020000754">
    <property type="protein sequence ID" value="KAL0481336.1"/>
    <property type="molecule type" value="Genomic_DNA"/>
</dbReference>
<feature type="compositionally biased region" description="Basic and acidic residues" evidence="8">
    <location>
        <begin position="626"/>
        <end position="635"/>
    </location>
</feature>
<evidence type="ECO:0000256" key="5">
    <source>
        <dbReference type="ARBA" id="ARBA00023242"/>
    </source>
</evidence>
<evidence type="ECO:0000256" key="4">
    <source>
        <dbReference type="ARBA" id="ARBA00022552"/>
    </source>
</evidence>
<dbReference type="PANTHER" id="PTHR13457:SF1">
    <property type="entry name" value="HEAT REPEAT-CONTAINING PROTEIN 1"/>
    <property type="match status" value="1"/>
</dbReference>
<name>A0AAW2YWN5_9EUKA</name>
<dbReference type="GO" id="GO:0034455">
    <property type="term" value="C:t-UTP complex"/>
    <property type="evidence" value="ECO:0007669"/>
    <property type="project" value="TreeGrafter"/>
</dbReference>
<dbReference type="GO" id="GO:0045943">
    <property type="term" value="P:positive regulation of transcription by RNA polymerase I"/>
    <property type="evidence" value="ECO:0007669"/>
    <property type="project" value="TreeGrafter"/>
</dbReference>
<reference evidence="10 11" key="1">
    <citation type="submission" date="2024-03" db="EMBL/GenBank/DDBJ databases">
        <title>The Acrasis kona genome and developmental transcriptomes reveal deep origins of eukaryotic multicellular pathways.</title>
        <authorList>
            <person name="Sheikh S."/>
            <person name="Fu C.-J."/>
            <person name="Brown M.W."/>
            <person name="Baldauf S.L."/>
        </authorList>
    </citation>
    <scope>NUCLEOTIDE SEQUENCE [LARGE SCALE GENOMIC DNA]</scope>
    <source>
        <strain evidence="10 11">ATCC MYA-3509</strain>
    </source>
</reference>
<comment type="similarity">
    <text evidence="2 7">Belongs to the HEATR1/UTP10 family.</text>
</comment>
<dbReference type="Proteomes" id="UP001431209">
    <property type="component" value="Unassembled WGS sequence"/>
</dbReference>
<keyword evidence="11" id="KW-1185">Reference proteome</keyword>
<keyword evidence="3 7" id="KW-0690">Ribosome biogenesis</keyword>
<evidence type="ECO:0000256" key="7">
    <source>
        <dbReference type="RuleBase" id="RU367065"/>
    </source>
</evidence>
<dbReference type="PANTHER" id="PTHR13457">
    <property type="entry name" value="BAP28"/>
    <property type="match status" value="1"/>
</dbReference>
<dbReference type="GO" id="GO:0030686">
    <property type="term" value="C:90S preribosome"/>
    <property type="evidence" value="ECO:0007669"/>
    <property type="project" value="TreeGrafter"/>
</dbReference>
<dbReference type="AlphaFoldDB" id="A0AAW2YWN5"/>
<dbReference type="GO" id="GO:0030515">
    <property type="term" value="F:snoRNA binding"/>
    <property type="evidence" value="ECO:0007669"/>
    <property type="project" value="TreeGrafter"/>
</dbReference>
<keyword evidence="6 7" id="KW-0687">Ribonucleoprotein</keyword>
<proteinExistence type="inferred from homology"/>
<dbReference type="InterPro" id="IPR040191">
    <property type="entry name" value="UTP10"/>
</dbReference>
<dbReference type="SMART" id="SM01036">
    <property type="entry name" value="BP28CT"/>
    <property type="match status" value="1"/>
</dbReference>
<accession>A0AAW2YWN5</accession>
<keyword evidence="5 7" id="KW-0539">Nucleus</keyword>
<comment type="subcellular location">
    <subcellularLocation>
        <location evidence="1 7">Nucleus</location>
        <location evidence="1 7">Nucleolus</location>
    </subcellularLocation>
</comment>
<sequence>MAMVDAQSVLQHIDPVMRAVSQSTLDQQDGASFDAIEKAIMKIVTVVDHDQLQKVCNTFASLYRYIPHASKNSFYHNVVKTAAVNHSDVLFNMIKSLLASQHDDQNDSDDLIRFSHSLMDKFSVSKQLSCNLRLVRDGEFEFVLQRFDQLNWLQKISQIQPEQEMKPQKLLTLMCGVALEHFHSNSIANDLILKCEQLLTGEFFTNLIDLATQSGQSVLIRRKGLDMLNQRLNSISQSSELPHQRITSMLQIIICDEQQDYVLLQYAVMCIESTCNQLKQDGDDQDLEFMIECIPHLLDLFKIKNKNIDGSTCMCLATICNKCGYNVIPYINSIIESIMNTLNDSLSRGTDDHHEQEERAMDTLRISSLASLDVICRHHIDMLAPFLNQMVPLLLNAAIYRSKLTKRARHSNKTSARAGALLSHLASHLDARLIMHPLLSSHQQLCTLQESHSIIIDSGDALCSLSNVISHAITCMDQESVMDHLNAIVDYLMIAFDTRRLHFDDASMSNEMTLMNSIEDELVGVVRALTLKCNDKLFGDKVLLPLVNWCRRSGSDDQQVDQPYAERLIILYKLFNMWNDLLGTMFVPYYSSHDLLTMCSNDLEALHQSDDGQEQDEDDEDEEQVVGEKRSRRSNDDDEFDLMNNDDDDDDEHDQITHDLIMSLLNVLIGCFKNDFEGNIGLLQSQSKLDVIMQPLVDQISNAKDGRLLDRSQLLSECLGLLCQITSSHNWKTLQYQVLIKTQGNVVADVKIAAANALESFYDHVGQSFVVNLPEMIPYVAELLEDDNKGVVLATQKLVSKVEKVTGENFAQYLQ</sequence>
<comment type="function">
    <text evidence="7">Involved in nucleolar processing of pre-18S ribosomal RNA.</text>
</comment>
<evidence type="ECO:0000256" key="6">
    <source>
        <dbReference type="ARBA" id="ARBA00023274"/>
    </source>
</evidence>
<dbReference type="GO" id="GO:0000462">
    <property type="term" value="P:maturation of SSU-rRNA from tricistronic rRNA transcript (SSU-rRNA, 5.8S rRNA, LSU-rRNA)"/>
    <property type="evidence" value="ECO:0007669"/>
    <property type="project" value="TreeGrafter"/>
</dbReference>
<dbReference type="Pfam" id="PF08146">
    <property type="entry name" value="BP28CT"/>
    <property type="match status" value="1"/>
</dbReference>
<keyword evidence="4 7" id="KW-0698">rRNA processing</keyword>
<dbReference type="Gene3D" id="1.25.10.10">
    <property type="entry name" value="Leucine-rich Repeat Variant"/>
    <property type="match status" value="2"/>
</dbReference>
<feature type="region of interest" description="Disordered" evidence="8">
    <location>
        <begin position="608"/>
        <end position="651"/>
    </location>
</feature>
<evidence type="ECO:0000256" key="8">
    <source>
        <dbReference type="SAM" id="MobiDB-lite"/>
    </source>
</evidence>
<feature type="domain" description="BP28 C-terminal" evidence="9">
    <location>
        <begin position="478"/>
        <end position="679"/>
    </location>
</feature>
<feature type="compositionally biased region" description="Acidic residues" evidence="8">
    <location>
        <begin position="636"/>
        <end position="651"/>
    </location>
</feature>
<evidence type="ECO:0000259" key="9">
    <source>
        <dbReference type="SMART" id="SM01036"/>
    </source>
</evidence>
<dbReference type="InterPro" id="IPR012954">
    <property type="entry name" value="BP28_C_dom"/>
</dbReference>
<evidence type="ECO:0000313" key="11">
    <source>
        <dbReference type="Proteomes" id="UP001431209"/>
    </source>
</evidence>
<dbReference type="SUPFAM" id="SSF48371">
    <property type="entry name" value="ARM repeat"/>
    <property type="match status" value="1"/>
</dbReference>
<evidence type="ECO:0000256" key="3">
    <source>
        <dbReference type="ARBA" id="ARBA00022517"/>
    </source>
</evidence>
<evidence type="ECO:0000313" key="10">
    <source>
        <dbReference type="EMBL" id="KAL0481336.1"/>
    </source>
</evidence>
<evidence type="ECO:0000256" key="1">
    <source>
        <dbReference type="ARBA" id="ARBA00004604"/>
    </source>
</evidence>
<gene>
    <name evidence="10" type="ORF">AKO1_004887</name>
</gene>
<feature type="compositionally biased region" description="Acidic residues" evidence="8">
    <location>
        <begin position="611"/>
        <end position="625"/>
    </location>
</feature>
<comment type="caution">
    <text evidence="10">The sequence shown here is derived from an EMBL/GenBank/DDBJ whole genome shotgun (WGS) entry which is preliminary data.</text>
</comment>
<protein>
    <recommendedName>
        <fullName evidence="7">HEAT repeat-containing protein 1</fullName>
    </recommendedName>
</protein>
<dbReference type="InterPro" id="IPR016024">
    <property type="entry name" value="ARM-type_fold"/>
</dbReference>
<dbReference type="GO" id="GO:0032040">
    <property type="term" value="C:small-subunit processome"/>
    <property type="evidence" value="ECO:0007669"/>
    <property type="project" value="TreeGrafter"/>
</dbReference>